<keyword evidence="1" id="KW-0812">Transmembrane</keyword>
<sequence length="83" mass="9246">MAATDNVTFWEMFRDLPVRTTVATVVPLFLGLAQLLNGYVHGVPMVRVAGFAAGMVIAAVLVTQYQLVEYNRKELQREVFGDE</sequence>
<evidence type="ECO:0000313" key="2">
    <source>
        <dbReference type="EMBL" id="MFC4823667.1"/>
    </source>
</evidence>
<organism evidence="2 3">
    <name type="scientific">Halorussus aquaticus</name>
    <dbReference type="NCBI Taxonomy" id="2953748"/>
    <lineage>
        <taxon>Archaea</taxon>
        <taxon>Methanobacteriati</taxon>
        <taxon>Methanobacteriota</taxon>
        <taxon>Stenosarchaea group</taxon>
        <taxon>Halobacteria</taxon>
        <taxon>Halobacteriales</taxon>
        <taxon>Haladaptataceae</taxon>
        <taxon>Halorussus</taxon>
    </lineage>
</organism>
<proteinExistence type="predicted"/>
<reference evidence="2 3" key="1">
    <citation type="journal article" date="2019" name="Int. J. Syst. Evol. Microbiol.">
        <title>The Global Catalogue of Microorganisms (GCM) 10K type strain sequencing project: providing services to taxonomists for standard genome sequencing and annotation.</title>
        <authorList>
            <consortium name="The Broad Institute Genomics Platform"/>
            <consortium name="The Broad Institute Genome Sequencing Center for Infectious Disease"/>
            <person name="Wu L."/>
            <person name="Ma J."/>
        </authorList>
    </citation>
    <scope>NUCLEOTIDE SEQUENCE [LARGE SCALE GENOMIC DNA]</scope>
    <source>
        <strain evidence="2 3">XZYJ18</strain>
    </source>
</reference>
<dbReference type="Proteomes" id="UP001595945">
    <property type="component" value="Unassembled WGS sequence"/>
</dbReference>
<comment type="caution">
    <text evidence="2">The sequence shown here is derived from an EMBL/GenBank/DDBJ whole genome shotgun (WGS) entry which is preliminary data.</text>
</comment>
<dbReference type="RefSeq" id="WP_163522981.1">
    <property type="nucleotide sequence ID" value="NZ_CP100401.1"/>
</dbReference>
<keyword evidence="1" id="KW-1133">Transmembrane helix</keyword>
<accession>A0ABD5PYU7</accession>
<evidence type="ECO:0000256" key="1">
    <source>
        <dbReference type="SAM" id="Phobius"/>
    </source>
</evidence>
<dbReference type="EMBL" id="JBHSHT010000001">
    <property type="protein sequence ID" value="MFC4823667.1"/>
    <property type="molecule type" value="Genomic_DNA"/>
</dbReference>
<protein>
    <submittedName>
        <fullName evidence="2">Uncharacterized protein</fullName>
    </submittedName>
</protein>
<dbReference type="AlphaFoldDB" id="A0ABD5PYU7"/>
<gene>
    <name evidence="2" type="ORF">ACFO9K_05285</name>
</gene>
<keyword evidence="1" id="KW-0472">Membrane</keyword>
<feature type="transmembrane region" description="Helical" evidence="1">
    <location>
        <begin position="16"/>
        <end position="36"/>
    </location>
</feature>
<evidence type="ECO:0000313" key="3">
    <source>
        <dbReference type="Proteomes" id="UP001595945"/>
    </source>
</evidence>
<keyword evidence="3" id="KW-1185">Reference proteome</keyword>
<dbReference type="GeneID" id="73047301"/>
<name>A0ABD5PYU7_9EURY</name>
<feature type="transmembrane region" description="Helical" evidence="1">
    <location>
        <begin position="48"/>
        <end position="68"/>
    </location>
</feature>